<feature type="domain" description="Secretion system C-terminal sorting" evidence="3">
    <location>
        <begin position="190"/>
        <end position="256"/>
    </location>
</feature>
<dbReference type="RefSeq" id="WP_069830895.1">
    <property type="nucleotide sequence ID" value="NZ_MDJD01000048.1"/>
</dbReference>
<evidence type="ECO:0000256" key="2">
    <source>
        <dbReference type="SAM" id="SignalP"/>
    </source>
</evidence>
<dbReference type="Pfam" id="PF18962">
    <property type="entry name" value="Por_Secre_tail"/>
    <property type="match status" value="1"/>
</dbReference>
<dbReference type="InterPro" id="IPR026444">
    <property type="entry name" value="Secre_tail"/>
</dbReference>
<keyword evidence="5" id="KW-1185">Reference proteome</keyword>
<evidence type="ECO:0000256" key="1">
    <source>
        <dbReference type="ARBA" id="ARBA00022729"/>
    </source>
</evidence>
<dbReference type="STRING" id="1849968.A8C32_18405"/>
<feature type="signal peptide" evidence="2">
    <location>
        <begin position="1"/>
        <end position="24"/>
    </location>
</feature>
<sequence>MKKTKLLKKIIFLSAIIGSNTMTAQTYKFSEANNVEGFVIHTEFSTVEQADMVGTDGVMIFNMPDPSDLVPTSMRVDQSGIIDATNNKFLSIRLQNNTDVTNLRLKIQSTPRAIWSVPITLDTNTSELKTYTLEIKNSEWTGDLSNVFFQFRIPGQRMPITGTSIVIDEISFTPTLSSNDVIKEDVSIKIFPSPVNEQLNVISTNTIEKIEIYNLLGQKVLANKNSKTLNVASLLKGVYIAKIYQEDNLISTKQIIKQ</sequence>
<dbReference type="EMBL" id="MDJD01000048">
    <property type="protein sequence ID" value="OEK07406.1"/>
    <property type="molecule type" value="Genomic_DNA"/>
</dbReference>
<evidence type="ECO:0000259" key="3">
    <source>
        <dbReference type="Pfam" id="PF18962"/>
    </source>
</evidence>
<dbReference type="OrthoDB" id="862563at2"/>
<keyword evidence="1 2" id="KW-0732">Signal</keyword>
<protein>
    <recommendedName>
        <fullName evidence="3">Secretion system C-terminal sorting domain-containing protein</fullName>
    </recommendedName>
</protein>
<reference evidence="4 5" key="1">
    <citation type="submission" date="2016-05" db="EMBL/GenBank/DDBJ databases">
        <title>Draft Genome Sequence of Algibacter sp. Strain SK-16 Isolated from the Surface Water of Aburatsubo Inlet.</title>
        <authorList>
            <person name="Wong S.-K."/>
            <person name="Yoshizawa S."/>
            <person name="Nakajima Y."/>
            <person name="Ogura Y."/>
            <person name="Tetsuya H."/>
            <person name="Hamasaki K."/>
        </authorList>
    </citation>
    <scope>NUCLEOTIDE SEQUENCE [LARGE SCALE GENOMIC DNA]</scope>
    <source>
        <strain evidence="4 5">SK-16</strain>
    </source>
</reference>
<dbReference type="AlphaFoldDB" id="A0A1E5T7S5"/>
<dbReference type="NCBIfam" id="TIGR04183">
    <property type="entry name" value="Por_Secre_tail"/>
    <property type="match status" value="1"/>
</dbReference>
<dbReference type="Proteomes" id="UP000095713">
    <property type="component" value="Unassembled WGS sequence"/>
</dbReference>
<evidence type="ECO:0000313" key="4">
    <source>
        <dbReference type="EMBL" id="OEK07406.1"/>
    </source>
</evidence>
<feature type="chain" id="PRO_5009186109" description="Secretion system C-terminal sorting domain-containing protein" evidence="2">
    <location>
        <begin position="25"/>
        <end position="258"/>
    </location>
</feature>
<name>A0A1E5T7S5_9FLAO</name>
<accession>A0A1E5T7S5</accession>
<proteinExistence type="predicted"/>
<evidence type="ECO:0000313" key="5">
    <source>
        <dbReference type="Proteomes" id="UP000095713"/>
    </source>
</evidence>
<organism evidence="4 5">
    <name type="scientific">Flavivirga aquatica</name>
    <dbReference type="NCBI Taxonomy" id="1849968"/>
    <lineage>
        <taxon>Bacteria</taxon>
        <taxon>Pseudomonadati</taxon>
        <taxon>Bacteroidota</taxon>
        <taxon>Flavobacteriia</taxon>
        <taxon>Flavobacteriales</taxon>
        <taxon>Flavobacteriaceae</taxon>
        <taxon>Flavivirga</taxon>
    </lineage>
</organism>
<comment type="caution">
    <text evidence="4">The sequence shown here is derived from an EMBL/GenBank/DDBJ whole genome shotgun (WGS) entry which is preliminary data.</text>
</comment>
<gene>
    <name evidence="4" type="ORF">A8C32_18405</name>
</gene>